<organism evidence="9">
    <name type="scientific">marine sediment metagenome</name>
    <dbReference type="NCBI Taxonomy" id="412755"/>
    <lineage>
        <taxon>unclassified sequences</taxon>
        <taxon>metagenomes</taxon>
        <taxon>ecological metagenomes</taxon>
    </lineage>
</organism>
<keyword evidence="4" id="KW-0408">Iron</keyword>
<dbReference type="InterPro" id="IPR023885">
    <property type="entry name" value="4Fe4S-binding_SPASM_dom"/>
</dbReference>
<dbReference type="AlphaFoldDB" id="A0A0F9NYA9"/>
<evidence type="ECO:0000256" key="6">
    <source>
        <dbReference type="ARBA" id="ARBA00023601"/>
    </source>
</evidence>
<dbReference type="InterPro" id="IPR007197">
    <property type="entry name" value="rSAM"/>
</dbReference>
<feature type="domain" description="Radical SAM core" evidence="8">
    <location>
        <begin position="10"/>
        <end position="156"/>
    </location>
</feature>
<dbReference type="GO" id="GO:0016491">
    <property type="term" value="F:oxidoreductase activity"/>
    <property type="evidence" value="ECO:0007669"/>
    <property type="project" value="InterPro"/>
</dbReference>
<comment type="similarity">
    <text evidence="6">Belongs to the radical SAM superfamily. Anaerobic sulfatase-maturating enzyme family.</text>
</comment>
<evidence type="ECO:0000256" key="1">
    <source>
        <dbReference type="ARBA" id="ARBA00001966"/>
    </source>
</evidence>
<evidence type="ECO:0000256" key="3">
    <source>
        <dbReference type="ARBA" id="ARBA00022723"/>
    </source>
</evidence>
<feature type="region of interest" description="Disordered" evidence="7">
    <location>
        <begin position="348"/>
        <end position="372"/>
    </location>
</feature>
<dbReference type="GO" id="GO:0051536">
    <property type="term" value="F:iron-sulfur cluster binding"/>
    <property type="evidence" value="ECO:0007669"/>
    <property type="project" value="UniProtKB-KW"/>
</dbReference>
<evidence type="ECO:0000256" key="5">
    <source>
        <dbReference type="ARBA" id="ARBA00023014"/>
    </source>
</evidence>
<evidence type="ECO:0000256" key="2">
    <source>
        <dbReference type="ARBA" id="ARBA00022691"/>
    </source>
</evidence>
<dbReference type="SUPFAM" id="SSF102114">
    <property type="entry name" value="Radical SAM enzymes"/>
    <property type="match status" value="1"/>
</dbReference>
<name>A0A0F9NYA9_9ZZZZ</name>
<dbReference type="Gene3D" id="3.20.20.70">
    <property type="entry name" value="Aldolase class I"/>
    <property type="match status" value="1"/>
</dbReference>
<evidence type="ECO:0000256" key="7">
    <source>
        <dbReference type="SAM" id="MobiDB-lite"/>
    </source>
</evidence>
<feature type="compositionally biased region" description="Basic residues" evidence="7">
    <location>
        <begin position="351"/>
        <end position="363"/>
    </location>
</feature>
<protein>
    <recommendedName>
        <fullName evidence="8">Radical SAM core domain-containing protein</fullName>
    </recommendedName>
</protein>
<evidence type="ECO:0000256" key="4">
    <source>
        <dbReference type="ARBA" id="ARBA00023004"/>
    </source>
</evidence>
<evidence type="ECO:0000313" key="9">
    <source>
        <dbReference type="EMBL" id="KKM93815.1"/>
    </source>
</evidence>
<evidence type="ECO:0000259" key="8">
    <source>
        <dbReference type="Pfam" id="PF04055"/>
    </source>
</evidence>
<proteinExistence type="inferred from homology"/>
<dbReference type="CDD" id="cd01335">
    <property type="entry name" value="Radical_SAM"/>
    <property type="match status" value="1"/>
</dbReference>
<reference evidence="9" key="1">
    <citation type="journal article" date="2015" name="Nature">
        <title>Complex archaea that bridge the gap between prokaryotes and eukaryotes.</title>
        <authorList>
            <person name="Spang A."/>
            <person name="Saw J.H."/>
            <person name="Jorgensen S.L."/>
            <person name="Zaremba-Niedzwiedzka K."/>
            <person name="Martijn J."/>
            <person name="Lind A.E."/>
            <person name="van Eijk R."/>
            <person name="Schleper C."/>
            <person name="Guy L."/>
            <person name="Ettema T.J."/>
        </authorList>
    </citation>
    <scope>NUCLEOTIDE SEQUENCE</scope>
</reference>
<accession>A0A0F9NYA9</accession>
<dbReference type="NCBIfam" id="TIGR04085">
    <property type="entry name" value="rSAM_more_4Fe4S"/>
    <property type="match status" value="1"/>
</dbReference>
<sequence length="394" mass="45522">MPIYDKSNLACNFGCEYCYQHPIRPKESEIDRPAVERSIKAEFDKKYTKGWKEGERQYCRVGLHGGEPLYQDRKHIERGLQRGFEYDGRSAIQTNGYLIDDEIIGWFKKYKTGVGLSVDGPWPCNELRGFGTVKERKKQTLRVHRNLNRLVDAGGKPSVIAVIHKSNGTGDRIEIMKHWLLELHQKGIQGRLNPCMSGNPKIDLTQEETLHFYSEMYDFMLENGIDGFSPFKDIVNSLSDGERVVCVFKDCDPFYTVSCTTVLKDGAVGVCIKNYMNDEKIYLRDNRSYDLRARLLEQTDCKGCPWWENCRGGCPAQAIDFDWRNKDRYCEMYKMVFERISSANRFLKPYGPRKNKKNPSGKKGRVDSKDYWDGIDHYDGDTHYIDSDNPSPGD</sequence>
<dbReference type="SFLD" id="SFLDG01067">
    <property type="entry name" value="SPASM/twitch_domain_containing"/>
    <property type="match status" value="1"/>
</dbReference>
<dbReference type="InterPro" id="IPR023867">
    <property type="entry name" value="Sulphatase_maturase_rSAM"/>
</dbReference>
<dbReference type="GO" id="GO:0046872">
    <property type="term" value="F:metal ion binding"/>
    <property type="evidence" value="ECO:0007669"/>
    <property type="project" value="UniProtKB-KW"/>
</dbReference>
<comment type="caution">
    <text evidence="9">The sequence shown here is derived from an EMBL/GenBank/DDBJ whole genome shotgun (WGS) entry which is preliminary data.</text>
</comment>
<keyword evidence="3" id="KW-0479">Metal-binding</keyword>
<gene>
    <name evidence="9" type="ORF">LCGC14_1204520</name>
</gene>
<keyword evidence="5" id="KW-0411">Iron-sulfur</keyword>
<comment type="cofactor">
    <cofactor evidence="1">
        <name>[4Fe-4S] cluster</name>
        <dbReference type="ChEBI" id="CHEBI:49883"/>
    </cofactor>
</comment>
<dbReference type="Pfam" id="PF04055">
    <property type="entry name" value="Radical_SAM"/>
    <property type="match status" value="1"/>
</dbReference>
<dbReference type="InterPro" id="IPR013785">
    <property type="entry name" value="Aldolase_TIM"/>
</dbReference>
<dbReference type="PANTHER" id="PTHR43273:SF3">
    <property type="entry name" value="ANAEROBIC SULFATASE-MATURATING ENZYME HOMOLOG ASLB-RELATED"/>
    <property type="match status" value="1"/>
</dbReference>
<dbReference type="SFLD" id="SFLDS00029">
    <property type="entry name" value="Radical_SAM"/>
    <property type="match status" value="1"/>
</dbReference>
<dbReference type="PANTHER" id="PTHR43273">
    <property type="entry name" value="ANAEROBIC SULFATASE-MATURATING ENZYME HOMOLOG ASLB-RELATED"/>
    <property type="match status" value="1"/>
</dbReference>
<dbReference type="InterPro" id="IPR058240">
    <property type="entry name" value="rSAM_sf"/>
</dbReference>
<keyword evidence="2" id="KW-0949">S-adenosyl-L-methionine</keyword>
<dbReference type="EMBL" id="LAZR01006219">
    <property type="protein sequence ID" value="KKM93815.1"/>
    <property type="molecule type" value="Genomic_DNA"/>
</dbReference>